<dbReference type="InterPro" id="IPR045884">
    <property type="entry name" value="At5g59350-like"/>
</dbReference>
<organism evidence="2 3">
    <name type="scientific">Papaver somniferum</name>
    <name type="common">Opium poppy</name>
    <dbReference type="NCBI Taxonomy" id="3469"/>
    <lineage>
        <taxon>Eukaryota</taxon>
        <taxon>Viridiplantae</taxon>
        <taxon>Streptophyta</taxon>
        <taxon>Embryophyta</taxon>
        <taxon>Tracheophyta</taxon>
        <taxon>Spermatophyta</taxon>
        <taxon>Magnoliopsida</taxon>
        <taxon>Ranunculales</taxon>
        <taxon>Papaveraceae</taxon>
        <taxon>Papaveroideae</taxon>
        <taxon>Papaver</taxon>
    </lineage>
</organism>
<gene>
    <name evidence="2" type="ORF">C5167_000150</name>
</gene>
<dbReference type="STRING" id="3469.A0A4Y7KRP6"/>
<feature type="region of interest" description="Disordered" evidence="1">
    <location>
        <begin position="82"/>
        <end position="110"/>
    </location>
</feature>
<dbReference type="PANTHER" id="PTHR34054:SF2">
    <property type="entry name" value="EXPRESSED PROTEIN"/>
    <property type="match status" value="1"/>
</dbReference>
<dbReference type="PANTHER" id="PTHR34054">
    <property type="entry name" value="EXPRESSED PROTEIN"/>
    <property type="match status" value="1"/>
</dbReference>
<dbReference type="AlphaFoldDB" id="A0A4Y7KRP6"/>
<keyword evidence="3" id="KW-1185">Reference proteome</keyword>
<reference evidence="2 3" key="1">
    <citation type="journal article" date="2018" name="Science">
        <title>The opium poppy genome and morphinan production.</title>
        <authorList>
            <person name="Guo L."/>
            <person name="Winzer T."/>
            <person name="Yang X."/>
            <person name="Li Y."/>
            <person name="Ning Z."/>
            <person name="He Z."/>
            <person name="Teodor R."/>
            <person name="Lu Y."/>
            <person name="Bowser T.A."/>
            <person name="Graham I.A."/>
            <person name="Ye K."/>
        </authorList>
    </citation>
    <scope>NUCLEOTIDE SEQUENCE [LARGE SCALE GENOMIC DNA]</scope>
    <source>
        <strain evidence="3">cv. HN1</strain>
        <tissue evidence="2">Leaves</tissue>
    </source>
</reference>
<dbReference type="Proteomes" id="UP000316621">
    <property type="component" value="Chromosome 9"/>
</dbReference>
<name>A0A4Y7KRP6_PAPSO</name>
<evidence type="ECO:0000313" key="3">
    <source>
        <dbReference type="Proteomes" id="UP000316621"/>
    </source>
</evidence>
<evidence type="ECO:0000313" key="2">
    <source>
        <dbReference type="EMBL" id="RZC76013.1"/>
    </source>
</evidence>
<accession>A0A4Y7KRP6</accession>
<protein>
    <submittedName>
        <fullName evidence="2">Uncharacterized protein</fullName>
    </submittedName>
</protein>
<sequence length="110" mass="12446">MTPLKETTANCCYNNHGFNPLFESSTDVEISKIKSSPPPKFKFLKDAEEKLYRKSLVEEEEIKNDEVYHDSESENGSSNYITILVAKNKDQQEKSDSSCSPSLAKSNSKF</sequence>
<feature type="compositionally biased region" description="Polar residues" evidence="1">
    <location>
        <begin position="97"/>
        <end position="110"/>
    </location>
</feature>
<dbReference type="Gramene" id="RZC76013">
    <property type="protein sequence ID" value="RZC76013"/>
    <property type="gene ID" value="C5167_000150"/>
</dbReference>
<dbReference type="EMBL" id="CM010723">
    <property type="protein sequence ID" value="RZC76013.1"/>
    <property type="molecule type" value="Genomic_DNA"/>
</dbReference>
<feature type="compositionally biased region" description="Basic and acidic residues" evidence="1">
    <location>
        <begin position="87"/>
        <end position="96"/>
    </location>
</feature>
<proteinExistence type="predicted"/>
<evidence type="ECO:0000256" key="1">
    <source>
        <dbReference type="SAM" id="MobiDB-lite"/>
    </source>
</evidence>